<organism evidence="1 2">
    <name type="scientific">Saguinus oedipus</name>
    <name type="common">Cotton-top tamarin</name>
    <name type="synonym">Oedipomidas oedipus</name>
    <dbReference type="NCBI Taxonomy" id="9490"/>
    <lineage>
        <taxon>Eukaryota</taxon>
        <taxon>Metazoa</taxon>
        <taxon>Chordata</taxon>
        <taxon>Craniata</taxon>
        <taxon>Vertebrata</taxon>
        <taxon>Euteleostomi</taxon>
        <taxon>Mammalia</taxon>
        <taxon>Eutheria</taxon>
        <taxon>Euarchontoglires</taxon>
        <taxon>Primates</taxon>
        <taxon>Haplorrhini</taxon>
        <taxon>Platyrrhini</taxon>
        <taxon>Cebidae</taxon>
        <taxon>Callitrichinae</taxon>
        <taxon>Saguinus</taxon>
    </lineage>
</organism>
<gene>
    <name evidence="1" type="ORF">P7K49_036200</name>
</gene>
<evidence type="ECO:0000313" key="1">
    <source>
        <dbReference type="EMBL" id="KAK2084900.1"/>
    </source>
</evidence>
<reference evidence="1 2" key="1">
    <citation type="submission" date="2023-05" db="EMBL/GenBank/DDBJ databases">
        <title>B98-5 Cell Line De Novo Hybrid Assembly: An Optical Mapping Approach.</title>
        <authorList>
            <person name="Kananen K."/>
            <person name="Auerbach J.A."/>
            <person name="Kautto E."/>
            <person name="Blachly J.S."/>
        </authorList>
    </citation>
    <scope>NUCLEOTIDE SEQUENCE [LARGE SCALE GENOMIC DNA]</scope>
    <source>
        <strain evidence="1">B95-8</strain>
        <tissue evidence="1">Cell line</tissue>
    </source>
</reference>
<dbReference type="EMBL" id="JASSZA010000021">
    <property type="protein sequence ID" value="KAK2084900.1"/>
    <property type="molecule type" value="Genomic_DNA"/>
</dbReference>
<sequence>MDLIGLQLGTRNLWNLAGEAARQIPRMAELQDEGSPASWELKRKADVNLSSIVVRTGVAGTGRKLHQHDAASACCLPFQYPPVGVLGCLPPVCGLELPKGSGYPLSSDPQTLLLHHFLCSFRPQSPTSELWVLTLLETVQEAAASLGGAEPPMVLLIPSPSPPHTYTAGARGSQQPNTPMRGYEQRAKGSCLHAMSLSLAELAKKYLQLLRTSALQHYGSRIPGSGQPHAFHQAYVPPILHQDTAPLGRAIMGNPRVEYGTDVSISSTPGLTRARG</sequence>
<name>A0ABQ9TK19_SAGOE</name>
<protein>
    <submittedName>
        <fullName evidence="1">Uncharacterized protein</fullName>
    </submittedName>
</protein>
<comment type="caution">
    <text evidence="1">The sequence shown here is derived from an EMBL/GenBank/DDBJ whole genome shotgun (WGS) entry which is preliminary data.</text>
</comment>
<dbReference type="Proteomes" id="UP001266305">
    <property type="component" value="Unassembled WGS sequence"/>
</dbReference>
<evidence type="ECO:0000313" key="2">
    <source>
        <dbReference type="Proteomes" id="UP001266305"/>
    </source>
</evidence>
<keyword evidence="2" id="KW-1185">Reference proteome</keyword>
<accession>A0ABQ9TK19</accession>
<proteinExistence type="predicted"/>